<evidence type="ECO:0000256" key="6">
    <source>
        <dbReference type="ARBA" id="ARBA00023136"/>
    </source>
</evidence>
<evidence type="ECO:0000256" key="5">
    <source>
        <dbReference type="ARBA" id="ARBA00022989"/>
    </source>
</evidence>
<dbReference type="GO" id="GO:0140359">
    <property type="term" value="F:ABC-type transporter activity"/>
    <property type="evidence" value="ECO:0007669"/>
    <property type="project" value="InterPro"/>
</dbReference>
<dbReference type="Pfam" id="PF00005">
    <property type="entry name" value="ABC_tran"/>
    <property type="match status" value="1"/>
</dbReference>
<dbReference type="SMART" id="SM00382">
    <property type="entry name" value="AAA"/>
    <property type="match status" value="1"/>
</dbReference>
<evidence type="ECO:0000256" key="2">
    <source>
        <dbReference type="ARBA" id="ARBA00022692"/>
    </source>
</evidence>
<comment type="caution">
    <text evidence="10">The sequence shown here is derived from an EMBL/GenBank/DDBJ whole genome shotgun (WGS) entry which is preliminary data.</text>
</comment>
<protein>
    <submittedName>
        <fullName evidence="10">Cyclic peptide transporter</fullName>
    </submittedName>
</protein>
<dbReference type="GO" id="GO:0034040">
    <property type="term" value="F:ATPase-coupled lipid transmembrane transporter activity"/>
    <property type="evidence" value="ECO:0007669"/>
    <property type="project" value="TreeGrafter"/>
</dbReference>
<evidence type="ECO:0000256" key="3">
    <source>
        <dbReference type="ARBA" id="ARBA00022741"/>
    </source>
</evidence>
<organism evidence="10 11">
    <name type="scientific">Stutzerimonas stutzeri</name>
    <name type="common">Pseudomonas stutzeri</name>
    <dbReference type="NCBI Taxonomy" id="316"/>
    <lineage>
        <taxon>Bacteria</taxon>
        <taxon>Pseudomonadati</taxon>
        <taxon>Pseudomonadota</taxon>
        <taxon>Gammaproteobacteria</taxon>
        <taxon>Pseudomonadales</taxon>
        <taxon>Pseudomonadaceae</taxon>
        <taxon>Stutzerimonas</taxon>
    </lineage>
</organism>
<dbReference type="Pfam" id="PF00664">
    <property type="entry name" value="ABC_membrane"/>
    <property type="match status" value="1"/>
</dbReference>
<dbReference type="InterPro" id="IPR027417">
    <property type="entry name" value="P-loop_NTPase"/>
</dbReference>
<comment type="subcellular location">
    <subcellularLocation>
        <location evidence="1">Cell membrane</location>
        <topology evidence="1">Multi-pass membrane protein</topology>
    </subcellularLocation>
</comment>
<dbReference type="CDD" id="cd03228">
    <property type="entry name" value="ABCC_MRP_Like"/>
    <property type="match status" value="1"/>
</dbReference>
<dbReference type="Gene3D" id="3.40.50.300">
    <property type="entry name" value="P-loop containing nucleotide triphosphate hydrolases"/>
    <property type="match status" value="1"/>
</dbReference>
<dbReference type="GO" id="GO:0015833">
    <property type="term" value="P:peptide transport"/>
    <property type="evidence" value="ECO:0007669"/>
    <property type="project" value="InterPro"/>
</dbReference>
<dbReference type="PROSITE" id="PS50893">
    <property type="entry name" value="ABC_TRANSPORTER_2"/>
    <property type="match status" value="1"/>
</dbReference>
<evidence type="ECO:0000259" key="9">
    <source>
        <dbReference type="PROSITE" id="PS50929"/>
    </source>
</evidence>
<dbReference type="GO" id="GO:1904680">
    <property type="term" value="F:peptide transmembrane transporter activity"/>
    <property type="evidence" value="ECO:0007669"/>
    <property type="project" value="InterPro"/>
</dbReference>
<evidence type="ECO:0000313" key="10">
    <source>
        <dbReference type="EMBL" id="KJH82171.1"/>
    </source>
</evidence>
<dbReference type="PROSITE" id="PS50929">
    <property type="entry name" value="ABC_TM1F"/>
    <property type="match status" value="1"/>
</dbReference>
<keyword evidence="2 7" id="KW-0812">Transmembrane</keyword>
<name>A0A0D9AS21_STUST</name>
<dbReference type="InterPro" id="IPR003593">
    <property type="entry name" value="AAA+_ATPase"/>
</dbReference>
<accession>A0A0D9AS21</accession>
<feature type="transmembrane region" description="Helical" evidence="7">
    <location>
        <begin position="23"/>
        <end position="46"/>
    </location>
</feature>
<dbReference type="GO" id="GO:0005524">
    <property type="term" value="F:ATP binding"/>
    <property type="evidence" value="ECO:0007669"/>
    <property type="project" value="UniProtKB-KW"/>
</dbReference>
<dbReference type="GO" id="GO:0005886">
    <property type="term" value="C:plasma membrane"/>
    <property type="evidence" value="ECO:0007669"/>
    <property type="project" value="UniProtKB-SubCell"/>
</dbReference>
<feature type="transmembrane region" description="Helical" evidence="7">
    <location>
        <begin position="237"/>
        <end position="261"/>
    </location>
</feature>
<dbReference type="InterPro" id="IPR011527">
    <property type="entry name" value="ABC1_TM_dom"/>
</dbReference>
<evidence type="ECO:0000256" key="7">
    <source>
        <dbReference type="SAM" id="Phobius"/>
    </source>
</evidence>
<dbReference type="AlphaFoldDB" id="A0A0D9AS21"/>
<dbReference type="PANTHER" id="PTHR24221:SF654">
    <property type="entry name" value="ATP-BINDING CASSETTE SUB-FAMILY B MEMBER 6"/>
    <property type="match status" value="1"/>
</dbReference>
<dbReference type="InterPro" id="IPR005898">
    <property type="entry name" value="Cyc_pep_transpt_SyrD/YojI"/>
</dbReference>
<dbReference type="InterPro" id="IPR036640">
    <property type="entry name" value="ABC1_TM_sf"/>
</dbReference>
<dbReference type="EMBL" id="JYHV01000016">
    <property type="protein sequence ID" value="KJH82171.1"/>
    <property type="molecule type" value="Genomic_DNA"/>
</dbReference>
<dbReference type="InterPro" id="IPR039421">
    <property type="entry name" value="Type_1_exporter"/>
</dbReference>
<feature type="domain" description="ABC transmembrane type-1" evidence="9">
    <location>
        <begin position="15"/>
        <end position="299"/>
    </location>
</feature>
<dbReference type="OrthoDB" id="9760776at2"/>
<reference evidence="10 11" key="1">
    <citation type="submission" date="2015-02" db="EMBL/GenBank/DDBJ databases">
        <title>Draft genome sequence of Pseudomonas stutzeri NT0128 isolated from wheat (Triticum turgidum) rhizosphere.</title>
        <authorList>
            <person name="Tovi N."/>
            <person name="Frenk S."/>
            <person name="Hadar Y."/>
            <person name="Minz D."/>
        </authorList>
    </citation>
    <scope>NUCLEOTIDE SEQUENCE [LARGE SCALE GENOMIC DNA]</scope>
    <source>
        <strain evidence="10 11">NT0128</strain>
    </source>
</reference>
<gene>
    <name evidence="10" type="ORF">UF78_10610</name>
</gene>
<keyword evidence="6 7" id="KW-0472">Membrane</keyword>
<feature type="transmembrane region" description="Helical" evidence="7">
    <location>
        <begin position="157"/>
        <end position="175"/>
    </location>
</feature>
<dbReference type="Proteomes" id="UP000032487">
    <property type="component" value="Unassembled WGS sequence"/>
</dbReference>
<dbReference type="SUPFAM" id="SSF90123">
    <property type="entry name" value="ABC transporter transmembrane region"/>
    <property type="match status" value="1"/>
</dbReference>
<evidence type="ECO:0000256" key="4">
    <source>
        <dbReference type="ARBA" id="ARBA00022840"/>
    </source>
</evidence>
<dbReference type="NCBIfam" id="TIGR01194">
    <property type="entry name" value="cyc_pep_trnsptr"/>
    <property type="match status" value="1"/>
</dbReference>
<feature type="domain" description="ABC transporter" evidence="8">
    <location>
        <begin position="336"/>
        <end position="558"/>
    </location>
</feature>
<evidence type="ECO:0000259" key="8">
    <source>
        <dbReference type="PROSITE" id="PS50893"/>
    </source>
</evidence>
<evidence type="ECO:0000313" key="11">
    <source>
        <dbReference type="Proteomes" id="UP000032487"/>
    </source>
</evidence>
<sequence>MQTSTNSTLRELFRLLRPFGPQLLGATLLGMLGGASITALLATINYSLHSDEGLQSGLLLGFAGLCLMALLGSVVSDIGTNYVGQHVIARLRKDLGSKIISAPIDQIERYRSHRLIPVLTHDIDTISDFAFAFAPLAVSFTVSIGCLGYLASLSLPMFLATALAIVIGSAVQYVARSKGIRGFFEARDEEDELQKHYRAMAEGAKELRISRPRRFQHYSERLQGTADRICDIQVSSINLFVIAKGFGSTLFFIVIGVALAYQTIWPSTDKATLSGFILVLLYMKGPLEHLIGQLPIVSRAQVAFRRIAELSVRFSSPEPNLLLRDDGRPAMPMQGIELRGLHYHYPTEDGSQGFGVGPLDLTVRPGEILFIAGENGCGKTTMIKLLLGLYVPQAGELRVNGEAVTDSNRDDYRQLFTTIFADYFLFEDLLKESEDIPVEASRYLERLEIAHKVTLDGHNYSTIDLSTGQRKRLALVQAWLEKRPVLVFDEWAADQDPEFRRIFYTELLPELRAQGRTLIVISHDDRYFDVADRLLRMSAGRITEISDNPRRTQQQDAAVH</sequence>
<keyword evidence="4" id="KW-0067">ATP-binding</keyword>
<dbReference type="Gene3D" id="1.20.1560.10">
    <property type="entry name" value="ABC transporter type 1, transmembrane domain"/>
    <property type="match status" value="1"/>
</dbReference>
<dbReference type="InterPro" id="IPR003439">
    <property type="entry name" value="ABC_transporter-like_ATP-bd"/>
</dbReference>
<dbReference type="SUPFAM" id="SSF52540">
    <property type="entry name" value="P-loop containing nucleoside triphosphate hydrolases"/>
    <property type="match status" value="1"/>
</dbReference>
<dbReference type="RefSeq" id="WP_045162173.1">
    <property type="nucleotide sequence ID" value="NZ_JYHV01000016.1"/>
</dbReference>
<keyword evidence="3" id="KW-0547">Nucleotide-binding</keyword>
<dbReference type="GO" id="GO:0016887">
    <property type="term" value="F:ATP hydrolysis activity"/>
    <property type="evidence" value="ECO:0007669"/>
    <property type="project" value="InterPro"/>
</dbReference>
<proteinExistence type="predicted"/>
<keyword evidence="5 7" id="KW-1133">Transmembrane helix</keyword>
<evidence type="ECO:0000256" key="1">
    <source>
        <dbReference type="ARBA" id="ARBA00004651"/>
    </source>
</evidence>
<dbReference type="PATRIC" id="fig|316.101.peg.4597"/>
<dbReference type="PANTHER" id="PTHR24221">
    <property type="entry name" value="ATP-BINDING CASSETTE SUB-FAMILY B"/>
    <property type="match status" value="1"/>
</dbReference>
<feature type="transmembrane region" description="Helical" evidence="7">
    <location>
        <begin position="58"/>
        <end position="83"/>
    </location>
</feature>
<feature type="transmembrane region" description="Helical" evidence="7">
    <location>
        <begin position="129"/>
        <end position="151"/>
    </location>
</feature>